<accession>A0A5R9L3R2</accession>
<reference evidence="2 3" key="1">
    <citation type="submission" date="2019-05" db="EMBL/GenBank/DDBJ databases">
        <authorList>
            <person name="Qu J.-H."/>
        </authorList>
    </citation>
    <scope>NUCLEOTIDE SEQUENCE [LARGE SCALE GENOMIC DNA]</scope>
    <source>
        <strain evidence="2 3">T17</strain>
    </source>
</reference>
<keyword evidence="3" id="KW-1185">Reference proteome</keyword>
<dbReference type="PANTHER" id="PTHR43143">
    <property type="entry name" value="METALLOPHOSPHOESTERASE, CALCINEURIN SUPERFAMILY"/>
    <property type="match status" value="1"/>
</dbReference>
<dbReference type="PANTHER" id="PTHR43143:SF1">
    <property type="entry name" value="SERINE_THREONINE-PROTEIN PHOSPHATASE CPPED1"/>
    <property type="match status" value="1"/>
</dbReference>
<comment type="caution">
    <text evidence="2">The sequence shown here is derived from an EMBL/GenBank/DDBJ whole genome shotgun (WGS) entry which is preliminary data.</text>
</comment>
<evidence type="ECO:0000313" key="3">
    <source>
        <dbReference type="Proteomes" id="UP000306402"/>
    </source>
</evidence>
<evidence type="ECO:0000313" key="2">
    <source>
        <dbReference type="EMBL" id="TLV03206.1"/>
    </source>
</evidence>
<dbReference type="RefSeq" id="WP_138364413.1">
    <property type="nucleotide sequence ID" value="NZ_VCEJ01000002.1"/>
</dbReference>
<feature type="domain" description="Calcineurin-like phosphoesterase" evidence="1">
    <location>
        <begin position="75"/>
        <end position="272"/>
    </location>
</feature>
<name>A0A5R9L3R2_9BACT</name>
<proteinExistence type="predicted"/>
<protein>
    <submittedName>
        <fullName evidence="2">Metallophosphoesterase</fullName>
    </submittedName>
</protein>
<dbReference type="AlphaFoldDB" id="A0A5R9L3R2"/>
<dbReference type="InterPro" id="IPR029052">
    <property type="entry name" value="Metallo-depent_PP-like"/>
</dbReference>
<dbReference type="Proteomes" id="UP000306402">
    <property type="component" value="Unassembled WGS sequence"/>
</dbReference>
<dbReference type="GO" id="GO:0016787">
    <property type="term" value="F:hydrolase activity"/>
    <property type="evidence" value="ECO:0007669"/>
    <property type="project" value="InterPro"/>
</dbReference>
<sequence>MSFFGPKYTTPVFKKNQPDDSYKAQPVPPATGSYPYHLALEKILSVPDQNKLAFHMLGDTGGIRSPEFQKLVVSEMVRQYEKAEGTGAEPQFMYHLGDVVYNYGEASQYKRQFFEPYEKYPGPIFAIPGNHDSDVNPDSRVRYQSLDAFRAVFCDTHPQTVTFSGNAARKSMIQPNVFWTLETPVANIIGLYCNVTKFGTITPEQRQWFLEELRNAGSQRPGKAILLCMHHAPYSADVNHGSSIPMIKFLEGVFEQTGVRPDVVFSGHVHNYQRFSKTYPGGKILPFVVAGGGGYDELHPVASTYDSRFTANNALFNHVQLENFCDKKHGFLKVFLEKIGGGVNIHVEFYTLPHETRITPGMKAELADHFTVEVR</sequence>
<evidence type="ECO:0000259" key="1">
    <source>
        <dbReference type="Pfam" id="PF00149"/>
    </source>
</evidence>
<dbReference type="Gene3D" id="3.60.21.10">
    <property type="match status" value="1"/>
</dbReference>
<dbReference type="SUPFAM" id="SSF56300">
    <property type="entry name" value="Metallo-dependent phosphatases"/>
    <property type="match status" value="1"/>
</dbReference>
<dbReference type="Pfam" id="PF00149">
    <property type="entry name" value="Metallophos"/>
    <property type="match status" value="1"/>
</dbReference>
<gene>
    <name evidence="2" type="ORF">FEN17_06230</name>
</gene>
<dbReference type="OrthoDB" id="9809781at2"/>
<dbReference type="EMBL" id="VCEJ01000002">
    <property type="protein sequence ID" value="TLV03206.1"/>
    <property type="molecule type" value="Genomic_DNA"/>
</dbReference>
<organism evidence="2 3">
    <name type="scientific">Dyadobacter luticola</name>
    <dbReference type="NCBI Taxonomy" id="1979387"/>
    <lineage>
        <taxon>Bacteria</taxon>
        <taxon>Pseudomonadati</taxon>
        <taxon>Bacteroidota</taxon>
        <taxon>Cytophagia</taxon>
        <taxon>Cytophagales</taxon>
        <taxon>Spirosomataceae</taxon>
        <taxon>Dyadobacter</taxon>
    </lineage>
</organism>
<dbReference type="InterPro" id="IPR051918">
    <property type="entry name" value="STPP_CPPED1"/>
</dbReference>
<dbReference type="InterPro" id="IPR004843">
    <property type="entry name" value="Calcineurin-like_PHP"/>
</dbReference>